<sequence length="118" mass="12576">MMCWRGWQLSVLTLLSLFLAACAQTPGAGDDVPSAPPPPQVGSAHTTDDERTACRLEDIQFALGAPIDGTSSDALAQQSGAQQVRVLRPEEAATLDHRPGRLNIHLDDNDVIEKLSCG</sequence>
<keyword evidence="4" id="KW-1185">Reference proteome</keyword>
<gene>
    <name evidence="3" type="ORF">L0635_11530</name>
</gene>
<organism evidence="3 4">
    <name type="scientific">Vreelandella janggokensis</name>
    <dbReference type="NCBI Taxonomy" id="370767"/>
    <lineage>
        <taxon>Bacteria</taxon>
        <taxon>Pseudomonadati</taxon>
        <taxon>Pseudomonadota</taxon>
        <taxon>Gammaproteobacteria</taxon>
        <taxon>Oceanospirillales</taxon>
        <taxon>Halomonadaceae</taxon>
        <taxon>Vreelandella</taxon>
    </lineage>
</organism>
<reference evidence="3 4" key="1">
    <citation type="submission" date="2022-02" db="EMBL/GenBank/DDBJ databases">
        <title>Study of halophilic communities from a Mexican lake.</title>
        <authorList>
            <person name="Hernandez-Soto L.M."/>
            <person name="Martinez-Abarca F."/>
            <person name="Ramirez-Saad H.C."/>
            <person name="Aguirre-Garrido J.F."/>
        </authorList>
    </citation>
    <scope>NUCLEOTIDE SEQUENCE [LARGE SCALE GENOMIC DNA]</scope>
    <source>
        <strain evidence="3 4">Hjan13</strain>
    </source>
</reference>
<evidence type="ECO:0000256" key="2">
    <source>
        <dbReference type="SAM" id="SignalP"/>
    </source>
</evidence>
<evidence type="ECO:0000256" key="1">
    <source>
        <dbReference type="SAM" id="MobiDB-lite"/>
    </source>
</evidence>
<dbReference type="PANTHER" id="PTHR39600">
    <property type="entry name" value="PEPTIDASE INHIBITOR I78 FAMILY PROTEIN"/>
    <property type="match status" value="1"/>
</dbReference>
<dbReference type="Proteomes" id="UP001321125">
    <property type="component" value="Unassembled WGS sequence"/>
</dbReference>
<dbReference type="RefSeq" id="WP_085917034.1">
    <property type="nucleotide sequence ID" value="NZ_JAKNQT010000003.1"/>
</dbReference>
<dbReference type="Pfam" id="PF11720">
    <property type="entry name" value="Inhibitor_I78"/>
    <property type="match status" value="1"/>
</dbReference>
<dbReference type="Gene3D" id="3.30.10.10">
    <property type="entry name" value="Trypsin Inhibitor V, subunit A"/>
    <property type="match status" value="1"/>
</dbReference>
<dbReference type="EMBL" id="JAKNQU010000004">
    <property type="protein sequence ID" value="MCZ0927716.1"/>
    <property type="molecule type" value="Genomic_DNA"/>
</dbReference>
<dbReference type="PROSITE" id="PS51257">
    <property type="entry name" value="PROKAR_LIPOPROTEIN"/>
    <property type="match status" value="1"/>
</dbReference>
<protein>
    <recommendedName>
        <fullName evidence="5">Peptidase inhibitor I78 family protein</fullName>
    </recommendedName>
</protein>
<proteinExistence type="predicted"/>
<dbReference type="PANTHER" id="PTHR39600:SF1">
    <property type="entry name" value="PEPTIDASE INHIBITOR I78 FAMILY PROTEIN"/>
    <property type="match status" value="1"/>
</dbReference>
<feature type="signal peptide" evidence="2">
    <location>
        <begin position="1"/>
        <end position="23"/>
    </location>
</feature>
<accession>A0ABT4IVM0</accession>
<dbReference type="InterPro" id="IPR021719">
    <property type="entry name" value="Prot_inh_I78"/>
</dbReference>
<comment type="caution">
    <text evidence="3">The sequence shown here is derived from an EMBL/GenBank/DDBJ whole genome shotgun (WGS) entry which is preliminary data.</text>
</comment>
<feature type="region of interest" description="Disordered" evidence="1">
    <location>
        <begin position="26"/>
        <end position="49"/>
    </location>
</feature>
<evidence type="ECO:0008006" key="5">
    <source>
        <dbReference type="Google" id="ProtNLM"/>
    </source>
</evidence>
<evidence type="ECO:0000313" key="3">
    <source>
        <dbReference type="EMBL" id="MCZ0927716.1"/>
    </source>
</evidence>
<feature type="chain" id="PRO_5046980083" description="Peptidase inhibitor I78 family protein" evidence="2">
    <location>
        <begin position="24"/>
        <end position="118"/>
    </location>
</feature>
<keyword evidence="2" id="KW-0732">Signal</keyword>
<evidence type="ECO:0000313" key="4">
    <source>
        <dbReference type="Proteomes" id="UP001321125"/>
    </source>
</evidence>
<name>A0ABT4IVM0_9GAMM</name>